<dbReference type="EMBL" id="CP002009">
    <property type="protein sequence ID" value="ADG13194.1"/>
    <property type="molecule type" value="Genomic_DNA"/>
</dbReference>
<keyword evidence="3 6" id="KW-0812">Transmembrane</keyword>
<dbReference type="InterPro" id="IPR050833">
    <property type="entry name" value="Poly_Biosynth_Transport"/>
</dbReference>
<evidence type="ECO:0000256" key="3">
    <source>
        <dbReference type="ARBA" id="ARBA00022692"/>
    </source>
</evidence>
<gene>
    <name evidence="7" type="ordered locus">Metin_0524</name>
</gene>
<dbReference type="HOGENOM" id="CLU_648322_0_0_2"/>
<keyword evidence="2" id="KW-1003">Cell membrane</keyword>
<organism evidence="7 8">
    <name type="scientific">Methanocaldococcus infernus (strain DSM 11812 / JCM 15783 / ME)</name>
    <dbReference type="NCBI Taxonomy" id="573063"/>
    <lineage>
        <taxon>Archaea</taxon>
        <taxon>Methanobacteriati</taxon>
        <taxon>Methanobacteriota</taxon>
        <taxon>Methanomada group</taxon>
        <taxon>Methanococci</taxon>
        <taxon>Methanococcales</taxon>
        <taxon>Methanocaldococcaceae</taxon>
        <taxon>Methanocaldococcus</taxon>
    </lineage>
</organism>
<feature type="transmembrane region" description="Helical" evidence="6">
    <location>
        <begin position="342"/>
        <end position="361"/>
    </location>
</feature>
<dbReference type="InterPro" id="IPR002797">
    <property type="entry name" value="Polysacc_synth"/>
</dbReference>
<evidence type="ECO:0000256" key="5">
    <source>
        <dbReference type="ARBA" id="ARBA00023136"/>
    </source>
</evidence>
<feature type="transmembrane region" description="Helical" evidence="6">
    <location>
        <begin position="77"/>
        <end position="99"/>
    </location>
</feature>
<feature type="transmembrane region" description="Helical" evidence="6">
    <location>
        <begin position="316"/>
        <end position="335"/>
    </location>
</feature>
<dbReference type="RefSeq" id="WP_013099940.1">
    <property type="nucleotide sequence ID" value="NC_014122.1"/>
</dbReference>
<dbReference type="Proteomes" id="UP000002061">
    <property type="component" value="Chromosome"/>
</dbReference>
<evidence type="ECO:0000313" key="7">
    <source>
        <dbReference type="EMBL" id="ADG13194.1"/>
    </source>
</evidence>
<feature type="transmembrane region" description="Helical" evidence="6">
    <location>
        <begin position="367"/>
        <end position="389"/>
    </location>
</feature>
<keyword evidence="4 6" id="KW-1133">Transmembrane helix</keyword>
<sequence length="391" mass="43949">MIKDSLYILMSNIYSKFMAYLFYYLTAIFLGTSSFGILRALLPILDTLTIFFTSGIPPSIAKFLAEDKEKDLGNYLGILFLMLFLSIFGFIVMINIKYLLGGGYLEIDNSIYLILGISIFVSSIIAFCRGILQGLLRIKELSLTWLTESTLKILFLLFLISLGLLGSFLSLTLASLVTGILFFFYILRIMKFERKIRINFSIVKYAIPISLTSASYRLFGDLDNIIIMSFLGSYFSGIYGYSSLISRGVYMISSSISIPLLPKIAKSKDKNLLKKALILNTLFSSFILLPIFLFPGFFLEFFFHAKTLEGEICLKILLLSSLFMSYFNIISSYLQGVNRAKLSFYIIVLGILINTILNIILIKLYGIVGGSLATLLASLSILIIALMVVRR</sequence>
<dbReference type="GO" id="GO:0005886">
    <property type="term" value="C:plasma membrane"/>
    <property type="evidence" value="ECO:0007669"/>
    <property type="project" value="UniProtKB-SubCell"/>
</dbReference>
<evidence type="ECO:0000256" key="6">
    <source>
        <dbReference type="SAM" id="Phobius"/>
    </source>
</evidence>
<name>D5VRJ1_METIM</name>
<keyword evidence="8" id="KW-1185">Reference proteome</keyword>
<feature type="transmembrane region" description="Helical" evidence="6">
    <location>
        <begin position="277"/>
        <end position="304"/>
    </location>
</feature>
<dbReference type="PANTHER" id="PTHR30250">
    <property type="entry name" value="PST FAMILY PREDICTED COLANIC ACID TRANSPORTER"/>
    <property type="match status" value="1"/>
</dbReference>
<keyword evidence="5 6" id="KW-0472">Membrane</keyword>
<dbReference type="KEGG" id="mif:Metin_0524"/>
<accession>D5VRJ1</accession>
<evidence type="ECO:0000256" key="2">
    <source>
        <dbReference type="ARBA" id="ARBA00022475"/>
    </source>
</evidence>
<reference evidence="7" key="1">
    <citation type="submission" date="2010-04" db="EMBL/GenBank/DDBJ databases">
        <title>Complete sequence of Methanocaldococcus infernus ME.</title>
        <authorList>
            <consortium name="US DOE Joint Genome Institute"/>
            <person name="Lucas S."/>
            <person name="Copeland A."/>
            <person name="Lapidus A."/>
            <person name="Cheng J.-F."/>
            <person name="Bruce D."/>
            <person name="Goodwin L."/>
            <person name="Pitluck S."/>
            <person name="Munk A.C."/>
            <person name="Detter J.C."/>
            <person name="Han C."/>
            <person name="Tapia R."/>
            <person name="Land M."/>
            <person name="Hauser L."/>
            <person name="Kyrpides N."/>
            <person name="Mikhailova N."/>
            <person name="Sieprawska-Lupa M."/>
            <person name="Whitman W.B."/>
            <person name="Woyke T."/>
        </authorList>
    </citation>
    <scope>NUCLEOTIDE SEQUENCE [LARGE SCALE GENOMIC DNA]</scope>
    <source>
        <strain evidence="7">ME</strain>
    </source>
</reference>
<comment type="subcellular location">
    <subcellularLocation>
        <location evidence="1">Cell membrane</location>
        <topology evidence="1">Multi-pass membrane protein</topology>
    </subcellularLocation>
</comment>
<dbReference type="GeneID" id="9131529"/>
<dbReference type="Pfam" id="PF01943">
    <property type="entry name" value="Polysacc_synt"/>
    <property type="match status" value="1"/>
</dbReference>
<feature type="transmembrane region" description="Helical" evidence="6">
    <location>
        <begin position="21"/>
        <end position="42"/>
    </location>
</feature>
<evidence type="ECO:0000256" key="4">
    <source>
        <dbReference type="ARBA" id="ARBA00022989"/>
    </source>
</evidence>
<dbReference type="STRING" id="573063.Metin_0524"/>
<protein>
    <submittedName>
        <fullName evidence="7">Polysaccharide biosynthesis protein</fullName>
    </submittedName>
</protein>
<feature type="transmembrane region" description="Helical" evidence="6">
    <location>
        <begin position="168"/>
        <end position="187"/>
    </location>
</feature>
<evidence type="ECO:0000313" key="8">
    <source>
        <dbReference type="Proteomes" id="UP000002061"/>
    </source>
</evidence>
<dbReference type="AlphaFoldDB" id="D5VRJ1"/>
<feature type="transmembrane region" description="Helical" evidence="6">
    <location>
        <begin position="225"/>
        <end position="242"/>
    </location>
</feature>
<dbReference type="PANTHER" id="PTHR30250:SF28">
    <property type="entry name" value="POLYSACCHARIDE BIOSYNTHESIS PROTEIN"/>
    <property type="match status" value="1"/>
</dbReference>
<proteinExistence type="predicted"/>
<evidence type="ECO:0000256" key="1">
    <source>
        <dbReference type="ARBA" id="ARBA00004651"/>
    </source>
</evidence>
<feature type="transmembrane region" description="Helical" evidence="6">
    <location>
        <begin position="111"/>
        <end position="131"/>
    </location>
</feature>
<dbReference type="eggNOG" id="arCOG02209">
    <property type="taxonomic scope" value="Archaea"/>
</dbReference>